<dbReference type="RefSeq" id="WP_353065873.1">
    <property type="nucleotide sequence ID" value="NZ_CP132942.1"/>
</dbReference>
<keyword evidence="1" id="KW-0732">Signal</keyword>
<feature type="signal peptide" evidence="1">
    <location>
        <begin position="1"/>
        <end position="24"/>
    </location>
</feature>
<dbReference type="AlphaFoldDB" id="A0AAU7ZUG6"/>
<gene>
    <name evidence="2" type="ORF">RBB77_06775</name>
</gene>
<proteinExistence type="predicted"/>
<reference evidence="2" key="2">
    <citation type="journal article" date="2024" name="Environ. Microbiol.">
        <title>Genome analysis and description of Tunturibacter gen. nov. expands the diversity of Terriglobia in tundra soils.</title>
        <authorList>
            <person name="Messyasz A."/>
            <person name="Mannisto M.K."/>
            <person name="Kerkhof L.J."/>
            <person name="Haggblom M.M."/>
        </authorList>
    </citation>
    <scope>NUCLEOTIDE SEQUENCE</scope>
    <source>
        <strain evidence="2">X5P6</strain>
    </source>
</reference>
<reference evidence="2" key="1">
    <citation type="submission" date="2023-08" db="EMBL/GenBank/DDBJ databases">
        <authorList>
            <person name="Messyasz A."/>
            <person name="Mannisto M.K."/>
            <person name="Kerkhof L.J."/>
            <person name="Haggblom M."/>
        </authorList>
    </citation>
    <scope>NUCLEOTIDE SEQUENCE</scope>
    <source>
        <strain evidence="2">X5P6</strain>
    </source>
</reference>
<sequence>MKTPRTTAVLFFGCVVLLSLPAHAQQTKAASTTQTTAAAQQSKSTAVHANPDKRQILVKSGTLSLLSSSEADLVTGDDAGHPITLTFLCDKNTKEDKASKGDPVNILYVANGHSNLALVIHLIQSSGDTKGSPDEVGGVAKAEPARATGISGEIGGVASASPPPPAYSLSPFEAQSLQKKLEGDFGLTVADSDTKPAYGRIVTLKNHDLAASLSSDITPWNIYVNGDIQTDLYGTNTTTTIGSSSSFKNVFPTLTHKPPSEEAPKYVFTPGDTLEVVDVEVDGNSVLLKLAAERPAHGVSSGGFGAVASTTQRRVYSTLAFPITSDDTPPASTVEQQIAQLLDRKSPSVYSAGEGTTVGTHTPAAASAAGAAAAPAASAAAPAAPATIAVGQTQKQVIEALGNPQRVIKMNGREIYVYKDLEVTFVKGKVTDVQ</sequence>
<organism evidence="2">
    <name type="scientific">Tunturiibacter psychrotolerans</name>
    <dbReference type="NCBI Taxonomy" id="3069686"/>
    <lineage>
        <taxon>Bacteria</taxon>
        <taxon>Pseudomonadati</taxon>
        <taxon>Acidobacteriota</taxon>
        <taxon>Terriglobia</taxon>
        <taxon>Terriglobales</taxon>
        <taxon>Acidobacteriaceae</taxon>
        <taxon>Tunturiibacter</taxon>
    </lineage>
</organism>
<dbReference type="KEGG" id="tpsc:RBB77_06775"/>
<dbReference type="EMBL" id="CP132942">
    <property type="protein sequence ID" value="XCB34589.1"/>
    <property type="molecule type" value="Genomic_DNA"/>
</dbReference>
<evidence type="ECO:0000256" key="1">
    <source>
        <dbReference type="SAM" id="SignalP"/>
    </source>
</evidence>
<protein>
    <submittedName>
        <fullName evidence="2">Uncharacterized protein</fullName>
    </submittedName>
</protein>
<evidence type="ECO:0000313" key="2">
    <source>
        <dbReference type="EMBL" id="XCB34589.1"/>
    </source>
</evidence>
<accession>A0AAU7ZUG6</accession>
<name>A0AAU7ZUG6_9BACT</name>
<feature type="chain" id="PRO_5043728371" evidence="1">
    <location>
        <begin position="25"/>
        <end position="434"/>
    </location>
</feature>